<dbReference type="OrthoDB" id="41588at2759"/>
<proteinExistence type="predicted"/>
<feature type="compositionally biased region" description="Acidic residues" evidence="1">
    <location>
        <begin position="234"/>
        <end position="248"/>
    </location>
</feature>
<evidence type="ECO:0000313" key="2">
    <source>
        <dbReference type="EMBL" id="TNY21546.1"/>
    </source>
</evidence>
<dbReference type="AlphaFoldDB" id="A0A5C5FZ23"/>
<accession>A0A5C5FZ23</accession>
<keyword evidence="3" id="KW-1185">Reference proteome</keyword>
<dbReference type="GO" id="GO:0005634">
    <property type="term" value="C:nucleus"/>
    <property type="evidence" value="ECO:0007669"/>
    <property type="project" value="TreeGrafter"/>
</dbReference>
<dbReference type="PANTHER" id="PTHR15492">
    <property type="entry name" value="CYCLIN D1-BINDING PROTEIN 1"/>
    <property type="match status" value="1"/>
</dbReference>
<dbReference type="STRING" id="5288.A0A5C5FZ23"/>
<gene>
    <name evidence="2" type="ORF">DMC30DRAFT_196589</name>
</gene>
<reference evidence="2 3" key="1">
    <citation type="submission" date="2019-03" db="EMBL/GenBank/DDBJ databases">
        <title>Rhodosporidium diobovatum UCD-FST 08-225 genome sequencing, assembly, and annotation.</title>
        <authorList>
            <person name="Fakankun I.U."/>
            <person name="Fristensky B."/>
            <person name="Levin D.B."/>
        </authorList>
    </citation>
    <scope>NUCLEOTIDE SEQUENCE [LARGE SCALE GENOMIC DNA]</scope>
    <source>
        <strain evidence="2 3">UCD-FST 08-225</strain>
    </source>
</reference>
<dbReference type="Proteomes" id="UP000311382">
    <property type="component" value="Unassembled WGS sequence"/>
</dbReference>
<dbReference type="InterPro" id="IPR026907">
    <property type="entry name" value="GCIP-like"/>
</dbReference>
<feature type="compositionally biased region" description="Basic and acidic residues" evidence="1">
    <location>
        <begin position="363"/>
        <end position="380"/>
    </location>
</feature>
<sequence>MPVTTEETLALVHSLSAYVSSTLASLSQPPTASPSSLSSTTPPPPTLSAIRSDLSLLFQDCNKHLTASALALKPPASLDALHGSLAKLDPVLAKVRFALDQLPAPAAAAEARRDHVPAAADAYERGPALRLARKVRWSAREVLEAVSSSLSSTSTLLLLPKSSTSTAHKSTRDALLVALKALWSTLERFEALPRTELDAERAAWRDTLGLLDDCAEEVRELAAREAGGTGAREEGEDEEDEEEEDEEPLTAPERARAQQAAQIIRLARLVLAHLYQRTTAPPSSASASAPSPPTAPIPAWTTPALLARAAAASGALSSLSDELAACLEPGQDADEVDEAAGAVCAAAEGLAEGMERALGGAGEGKEDGGEEDKDKGDREREWLAMWRRQCASARDKLAAVV</sequence>
<feature type="region of interest" description="Disordered" evidence="1">
    <location>
        <begin position="223"/>
        <end position="257"/>
    </location>
</feature>
<dbReference type="Gene3D" id="1.20.1410.10">
    <property type="entry name" value="I/LWEQ domain"/>
    <property type="match status" value="1"/>
</dbReference>
<evidence type="ECO:0000256" key="1">
    <source>
        <dbReference type="SAM" id="MobiDB-lite"/>
    </source>
</evidence>
<feature type="region of interest" description="Disordered" evidence="1">
    <location>
        <begin position="355"/>
        <end position="380"/>
    </location>
</feature>
<dbReference type="PANTHER" id="PTHR15492:SF1">
    <property type="entry name" value="CYCLIN-D1-BINDING PROTEIN 1"/>
    <property type="match status" value="1"/>
</dbReference>
<protein>
    <submittedName>
        <fullName evidence="2">Uncharacterized protein</fullName>
    </submittedName>
</protein>
<organism evidence="2 3">
    <name type="scientific">Rhodotorula diobovata</name>
    <dbReference type="NCBI Taxonomy" id="5288"/>
    <lineage>
        <taxon>Eukaryota</taxon>
        <taxon>Fungi</taxon>
        <taxon>Dikarya</taxon>
        <taxon>Basidiomycota</taxon>
        <taxon>Pucciniomycotina</taxon>
        <taxon>Microbotryomycetes</taxon>
        <taxon>Sporidiobolales</taxon>
        <taxon>Sporidiobolaceae</taxon>
        <taxon>Rhodotorula</taxon>
    </lineage>
</organism>
<dbReference type="EMBL" id="SOZI01000041">
    <property type="protein sequence ID" value="TNY21546.1"/>
    <property type="molecule type" value="Genomic_DNA"/>
</dbReference>
<comment type="caution">
    <text evidence="2">The sequence shown here is derived from an EMBL/GenBank/DDBJ whole genome shotgun (WGS) entry which is preliminary data.</text>
</comment>
<name>A0A5C5FZ23_9BASI</name>
<evidence type="ECO:0000313" key="3">
    <source>
        <dbReference type="Proteomes" id="UP000311382"/>
    </source>
</evidence>